<dbReference type="GO" id="GO:0016209">
    <property type="term" value="F:antioxidant activity"/>
    <property type="evidence" value="ECO:0007669"/>
    <property type="project" value="InterPro"/>
</dbReference>
<dbReference type="InterPro" id="IPR036249">
    <property type="entry name" value="Thioredoxin-like_sf"/>
</dbReference>
<dbReference type="eggNOG" id="COG0526">
    <property type="taxonomic scope" value="Bacteria"/>
</dbReference>
<dbReference type="InterPro" id="IPR000866">
    <property type="entry name" value="AhpC/TSA"/>
</dbReference>
<accession>K6Z6T7</accession>
<sequence length="198" mass="22054">MAVTASKMLALGHKAASFSLPDTEGNIISLDNYKDSKGLVVAFICNHCPYVIHIAPQLTKVAQQYQKKGIAFVAINSNDVEQYPDDDMAHMIKEKQARHYPFAYLLDETQQVAQAYSARCTPDIYLFDGEQQLVYRGQFDDSRPTRISSGNYDSSKHRATGSDLIHAMDALLDDHPIDTNQTPSIGCNIKWKAGNEPD</sequence>
<gene>
    <name evidence="2" type="ORF">GARC_2198</name>
</gene>
<dbReference type="PANTHER" id="PTHR43640:SF1">
    <property type="entry name" value="THIOREDOXIN-DEPENDENT PEROXIREDOXIN"/>
    <property type="match status" value="1"/>
</dbReference>
<dbReference type="RefSeq" id="WP_007619678.1">
    <property type="nucleotide sequence ID" value="NZ_BAEO01000027.1"/>
</dbReference>
<organism evidence="2 3">
    <name type="scientific">Paraglaciecola arctica BSs20135</name>
    <dbReference type="NCBI Taxonomy" id="493475"/>
    <lineage>
        <taxon>Bacteria</taxon>
        <taxon>Pseudomonadati</taxon>
        <taxon>Pseudomonadota</taxon>
        <taxon>Gammaproteobacteria</taxon>
        <taxon>Alteromonadales</taxon>
        <taxon>Alteromonadaceae</taxon>
        <taxon>Paraglaciecola</taxon>
    </lineage>
</organism>
<dbReference type="EMBL" id="BAEO01000027">
    <property type="protein sequence ID" value="GAC19165.1"/>
    <property type="molecule type" value="Genomic_DNA"/>
</dbReference>
<reference evidence="2 3" key="1">
    <citation type="journal article" date="2017" name="Antonie Van Leeuwenhoek">
        <title>Rhizobium rhizosphaerae sp. nov., a novel species isolated from rice rhizosphere.</title>
        <authorList>
            <person name="Zhao J.J."/>
            <person name="Zhang J."/>
            <person name="Zhang R.J."/>
            <person name="Zhang C.W."/>
            <person name="Yin H.Q."/>
            <person name="Zhang X.X."/>
        </authorList>
    </citation>
    <scope>NUCLEOTIDE SEQUENCE [LARGE SCALE GENOMIC DNA]</scope>
    <source>
        <strain evidence="2 3">BSs20135</strain>
    </source>
</reference>
<comment type="caution">
    <text evidence="2">The sequence shown here is derived from an EMBL/GenBank/DDBJ whole genome shotgun (WGS) entry which is preliminary data.</text>
</comment>
<dbReference type="SUPFAM" id="SSF52833">
    <property type="entry name" value="Thioredoxin-like"/>
    <property type="match status" value="1"/>
</dbReference>
<name>K6Z6T7_9ALTE</name>
<dbReference type="AlphaFoldDB" id="K6Z6T7"/>
<dbReference type="InterPro" id="IPR013766">
    <property type="entry name" value="Thioredoxin_domain"/>
</dbReference>
<dbReference type="GO" id="GO:0016491">
    <property type="term" value="F:oxidoreductase activity"/>
    <property type="evidence" value="ECO:0007669"/>
    <property type="project" value="InterPro"/>
</dbReference>
<dbReference type="STRING" id="493475.GARC_2198"/>
<dbReference type="Proteomes" id="UP000006327">
    <property type="component" value="Unassembled WGS sequence"/>
</dbReference>
<evidence type="ECO:0000313" key="2">
    <source>
        <dbReference type="EMBL" id="GAC19165.1"/>
    </source>
</evidence>
<evidence type="ECO:0000259" key="1">
    <source>
        <dbReference type="PROSITE" id="PS51352"/>
    </source>
</evidence>
<dbReference type="PANTHER" id="PTHR43640">
    <property type="entry name" value="OS07G0260300 PROTEIN"/>
    <property type="match status" value="1"/>
</dbReference>
<keyword evidence="3" id="KW-1185">Reference proteome</keyword>
<dbReference type="Gene3D" id="3.40.30.10">
    <property type="entry name" value="Glutaredoxin"/>
    <property type="match status" value="1"/>
</dbReference>
<dbReference type="PROSITE" id="PS51352">
    <property type="entry name" value="THIOREDOXIN_2"/>
    <property type="match status" value="1"/>
</dbReference>
<evidence type="ECO:0000313" key="3">
    <source>
        <dbReference type="Proteomes" id="UP000006327"/>
    </source>
</evidence>
<dbReference type="InterPro" id="IPR047262">
    <property type="entry name" value="PRX-like1"/>
</dbReference>
<dbReference type="OrthoDB" id="9809746at2"/>
<proteinExistence type="predicted"/>
<protein>
    <submittedName>
        <fullName evidence="2">Alkyl hydroperoxide reductase</fullName>
    </submittedName>
</protein>
<dbReference type="Pfam" id="PF00578">
    <property type="entry name" value="AhpC-TSA"/>
    <property type="match status" value="1"/>
</dbReference>
<dbReference type="CDD" id="cd02969">
    <property type="entry name" value="PRX_like1"/>
    <property type="match status" value="1"/>
</dbReference>
<feature type="domain" description="Thioredoxin" evidence="1">
    <location>
        <begin position="9"/>
        <end position="173"/>
    </location>
</feature>